<dbReference type="InterPro" id="IPR008422">
    <property type="entry name" value="KN_HD"/>
</dbReference>
<keyword evidence="2 5" id="KW-0238">DNA-binding</keyword>
<keyword evidence="3 5" id="KW-0371">Homeobox</keyword>
<evidence type="ECO:0000259" key="7">
    <source>
        <dbReference type="PROSITE" id="PS50071"/>
    </source>
</evidence>
<accession>A0ABP1AW59</accession>
<gene>
    <name evidence="8" type="ORF">CSSPJE1EN2_LOCUS9803</name>
</gene>
<dbReference type="Pfam" id="PF05920">
    <property type="entry name" value="Homeobox_KN"/>
    <property type="match status" value="1"/>
</dbReference>
<name>A0ABP1AW59_9BRYO</name>
<dbReference type="SUPFAM" id="SSF46689">
    <property type="entry name" value="Homeodomain-like"/>
    <property type="match status" value="1"/>
</dbReference>
<keyword evidence="9" id="KW-1185">Reference proteome</keyword>
<comment type="subcellular location">
    <subcellularLocation>
        <location evidence="1 5">Nucleus</location>
    </subcellularLocation>
</comment>
<dbReference type="Proteomes" id="UP001497522">
    <property type="component" value="Chromosome 16"/>
</dbReference>
<proteinExistence type="predicted"/>
<evidence type="ECO:0000256" key="2">
    <source>
        <dbReference type="ARBA" id="ARBA00023125"/>
    </source>
</evidence>
<keyword evidence="4 5" id="KW-0539">Nucleus</keyword>
<feature type="compositionally biased region" description="Acidic residues" evidence="6">
    <location>
        <begin position="623"/>
        <end position="636"/>
    </location>
</feature>
<dbReference type="Gene3D" id="1.10.10.60">
    <property type="entry name" value="Homeodomain-like"/>
    <property type="match status" value="1"/>
</dbReference>
<evidence type="ECO:0000313" key="8">
    <source>
        <dbReference type="EMBL" id="CAK9866808.1"/>
    </source>
</evidence>
<evidence type="ECO:0000256" key="3">
    <source>
        <dbReference type="ARBA" id="ARBA00023155"/>
    </source>
</evidence>
<feature type="region of interest" description="Disordered" evidence="6">
    <location>
        <begin position="606"/>
        <end position="636"/>
    </location>
</feature>
<reference evidence="8" key="1">
    <citation type="submission" date="2024-03" db="EMBL/GenBank/DDBJ databases">
        <authorList>
            <consortium name="ELIXIR-Norway"/>
            <consortium name="Elixir Norway"/>
        </authorList>
    </citation>
    <scope>NUCLEOTIDE SEQUENCE</scope>
</reference>
<evidence type="ECO:0000256" key="5">
    <source>
        <dbReference type="PROSITE-ProRule" id="PRU00108"/>
    </source>
</evidence>
<protein>
    <recommendedName>
        <fullName evidence="7">Homeobox domain-containing protein</fullName>
    </recommendedName>
</protein>
<evidence type="ECO:0000313" key="9">
    <source>
        <dbReference type="Proteomes" id="UP001497522"/>
    </source>
</evidence>
<feature type="region of interest" description="Disordered" evidence="6">
    <location>
        <begin position="358"/>
        <end position="388"/>
    </location>
</feature>
<dbReference type="PROSITE" id="PS50071">
    <property type="entry name" value="HOMEOBOX_2"/>
    <property type="match status" value="1"/>
</dbReference>
<dbReference type="EMBL" id="OZ023717">
    <property type="protein sequence ID" value="CAK9866808.1"/>
    <property type="molecule type" value="Genomic_DNA"/>
</dbReference>
<dbReference type="InterPro" id="IPR001356">
    <property type="entry name" value="HD"/>
</dbReference>
<organism evidence="8 9">
    <name type="scientific">Sphagnum jensenii</name>
    <dbReference type="NCBI Taxonomy" id="128206"/>
    <lineage>
        <taxon>Eukaryota</taxon>
        <taxon>Viridiplantae</taxon>
        <taxon>Streptophyta</taxon>
        <taxon>Embryophyta</taxon>
        <taxon>Bryophyta</taxon>
        <taxon>Sphagnophytina</taxon>
        <taxon>Sphagnopsida</taxon>
        <taxon>Sphagnales</taxon>
        <taxon>Sphagnaceae</taxon>
        <taxon>Sphagnum</taxon>
    </lineage>
</organism>
<dbReference type="CDD" id="cd00086">
    <property type="entry name" value="homeodomain"/>
    <property type="match status" value="1"/>
</dbReference>
<feature type="domain" description="Homeobox" evidence="7">
    <location>
        <begin position="556"/>
        <end position="591"/>
    </location>
</feature>
<evidence type="ECO:0000256" key="6">
    <source>
        <dbReference type="SAM" id="MobiDB-lite"/>
    </source>
</evidence>
<sequence>MDNETGAPDSMNLQFPPATFQAIPEEMISWRESYVNTEQNQFQPRIHEQVDLASLPQTLQQVVRNNNCPSGGSSSAAAFHNYDYSAANHYIQPAAFSTTRDVAVLPPFESLPVQSEEEMYKTMWSPEEAKRLFTQHFQSLNEFSGSMLPPQAAPAPTVASWRTPASLNPAVLSSNVQQRSSRICAPVPRWPQVNSTGQQHSSIVESPTDEAALQMSFDTRLGIQPDMSSMLPGERFAESQYPSAGNMGEVFHSADHLSHDSIMKSVQHASGHAGALLQLPYHSFLTMDHGDHHQILTASTTDQLHEQAAFARAAAAHQDLQLQLAVGYSNDRPAIQLDHHGTQNSLQWGQTFPSAPAAATARPLKRNASDDPVLVDHSASSKLKRPWQDPQFSMEATIPAAARPATSSHLFSHSYPAPVNTTTFAVPPGKSSMNFRPSWRRVEQAAGAAATTPTKLHTIPEDQVPCNHGWNSELQYKRPADLILIPLMIKLFDQPGCLSVAFMVCYDQQVESGQLQFEISRRAAATPTSSYEQDAAAAATPDDQDIAEDGRISCFRYPNDAEKDDLCFQTGISKKKVEKWFNNARHRFWKPMVEGMHNQLQLLITSDKDPTSRHQQQAAAPGYEEEGIDDMGSDGR</sequence>
<dbReference type="InterPro" id="IPR009057">
    <property type="entry name" value="Homeodomain-like_sf"/>
</dbReference>
<evidence type="ECO:0000256" key="1">
    <source>
        <dbReference type="ARBA" id="ARBA00004123"/>
    </source>
</evidence>
<feature type="DNA-binding region" description="Homeobox" evidence="5">
    <location>
        <begin position="558"/>
        <end position="592"/>
    </location>
</feature>
<evidence type="ECO:0000256" key="4">
    <source>
        <dbReference type="ARBA" id="ARBA00023242"/>
    </source>
</evidence>